<feature type="transmembrane region" description="Helical" evidence="2">
    <location>
        <begin position="155"/>
        <end position="178"/>
    </location>
</feature>
<protein>
    <submittedName>
        <fullName evidence="3">ABC transporter permease</fullName>
    </submittedName>
</protein>
<feature type="transmembrane region" description="Helical" evidence="2">
    <location>
        <begin position="323"/>
        <end position="348"/>
    </location>
</feature>
<proteinExistence type="predicted"/>
<keyword evidence="2" id="KW-1133">Transmembrane helix</keyword>
<dbReference type="EMBL" id="POAF01000001">
    <property type="protein sequence ID" value="RBM03901.1"/>
    <property type="molecule type" value="Genomic_DNA"/>
</dbReference>
<feature type="transmembrane region" description="Helical" evidence="2">
    <location>
        <begin position="216"/>
        <end position="232"/>
    </location>
</feature>
<evidence type="ECO:0000313" key="4">
    <source>
        <dbReference type="Proteomes" id="UP000252167"/>
    </source>
</evidence>
<feature type="transmembrane region" description="Helical" evidence="2">
    <location>
        <begin position="456"/>
        <end position="475"/>
    </location>
</feature>
<feature type="transmembrane region" description="Helical" evidence="2">
    <location>
        <begin position="264"/>
        <end position="282"/>
    </location>
</feature>
<keyword evidence="2" id="KW-0472">Membrane</keyword>
<feature type="transmembrane region" description="Helical" evidence="2">
    <location>
        <begin position="523"/>
        <end position="544"/>
    </location>
</feature>
<dbReference type="RefSeq" id="WP_113606299.1">
    <property type="nucleotide sequence ID" value="NZ_JBNBOD010000001.1"/>
</dbReference>
<keyword evidence="2" id="KW-0812">Transmembrane</keyword>
<comment type="caution">
    <text evidence="3">The sequence shown here is derived from an EMBL/GenBank/DDBJ whole genome shotgun (WGS) entry which is preliminary data.</text>
</comment>
<feature type="transmembrane region" description="Helical" evidence="2">
    <location>
        <begin position="184"/>
        <end position="204"/>
    </location>
</feature>
<feature type="transmembrane region" description="Helical" evidence="2">
    <location>
        <begin position="44"/>
        <end position="62"/>
    </location>
</feature>
<accession>A0A365YMF8</accession>
<evidence type="ECO:0000256" key="2">
    <source>
        <dbReference type="SAM" id="Phobius"/>
    </source>
</evidence>
<feature type="transmembrane region" description="Helical" evidence="2">
    <location>
        <begin position="100"/>
        <end position="124"/>
    </location>
</feature>
<keyword evidence="4" id="KW-1185">Reference proteome</keyword>
<evidence type="ECO:0000313" key="3">
    <source>
        <dbReference type="EMBL" id="RBM03901.1"/>
    </source>
</evidence>
<feature type="transmembrane region" description="Helical" evidence="2">
    <location>
        <begin position="413"/>
        <end position="436"/>
    </location>
</feature>
<dbReference type="AlphaFoldDB" id="A0A365YMF8"/>
<feature type="region of interest" description="Disordered" evidence="1">
    <location>
        <begin position="1"/>
        <end position="27"/>
    </location>
</feature>
<sequence length="554" mass="57388">MSTGTARGRHAPAEHLVHPTASRRGTGTLTGAGTAALFILRRNWLRLAIWALVLASIIPVVYDSQQQAFPTQAARDAYAQVANTPAVAAMTGLPYAAGSLGGILVIKIWMTLAVALGFAVVFLVTRNGRADEEAGRTELLRSTALGRHAYPTANYLVAAGLCAVTGLLISLLCLAVALPANGSWVMGASIAGTGLAFIGLGAICGQLASTSRGANSLGVALIGLFYFIRAAADLQADGVDPTALSWFSPVGWAQNMRAFGEDNWWPLLALVGLGLAGCLFALRLESTRDLGAGLLPERRGPAAAGNFTTTALGLALRLQRSSLVGWFIGAAVSGLFFGSVAQAMSSLLDPQNPFARNFVGTGHSMLDGVLGIFVLFNALLAGAFAIQCLGAARSEEEGGRLEQQLAGSLSRGTWLGAHLLIAVLGSGFMLVLGGYLTGAASQGSADPGQLAGAALAFWPAVLSMLGLQLLTFGYLPRSTTAITWAVYGISVMAAMFGGLFSLSEDVIRATPFGAIPRVPAEDFSWTPPAVLLLISLALGAAGMARFNRRDVLTN</sequence>
<organism evidence="3 4">
    <name type="scientific">Glutamicibacter soli</name>
    <dbReference type="NCBI Taxonomy" id="453836"/>
    <lineage>
        <taxon>Bacteria</taxon>
        <taxon>Bacillati</taxon>
        <taxon>Actinomycetota</taxon>
        <taxon>Actinomycetes</taxon>
        <taxon>Micrococcales</taxon>
        <taxon>Micrococcaceae</taxon>
        <taxon>Glutamicibacter</taxon>
    </lineage>
</organism>
<feature type="transmembrane region" description="Helical" evidence="2">
    <location>
        <begin position="482"/>
        <end position="503"/>
    </location>
</feature>
<gene>
    <name evidence="3" type="ORF">C1H84_00925</name>
</gene>
<feature type="transmembrane region" description="Helical" evidence="2">
    <location>
        <begin position="368"/>
        <end position="392"/>
    </location>
</feature>
<reference evidence="3 4" key="1">
    <citation type="submission" date="2018-01" db="EMBL/GenBank/DDBJ databases">
        <title>Glutamicibacter soli strain NHPC-3 Whole genome sequence and assembly.</title>
        <authorList>
            <person name="Choudhury P."/>
            <person name="Gupta D."/>
            <person name="Sengupta K."/>
            <person name="Jawed A."/>
            <person name="Sultana N."/>
            <person name="Saha P."/>
        </authorList>
    </citation>
    <scope>NUCLEOTIDE SEQUENCE [LARGE SCALE GENOMIC DNA]</scope>
    <source>
        <strain evidence="3 4">NHPC-3</strain>
    </source>
</reference>
<dbReference type="Proteomes" id="UP000252167">
    <property type="component" value="Unassembled WGS sequence"/>
</dbReference>
<name>A0A365YMF8_9MICC</name>
<evidence type="ECO:0000256" key="1">
    <source>
        <dbReference type="SAM" id="MobiDB-lite"/>
    </source>
</evidence>